<dbReference type="EMBL" id="JBIAZU010000003">
    <property type="protein sequence ID" value="MFF5291469.1"/>
    <property type="molecule type" value="Genomic_DNA"/>
</dbReference>
<dbReference type="InterPro" id="IPR000524">
    <property type="entry name" value="Tscrpt_reg_HTH_GntR"/>
</dbReference>
<dbReference type="SMART" id="SM00345">
    <property type="entry name" value="HTH_GNTR"/>
    <property type="match status" value="1"/>
</dbReference>
<feature type="domain" description="HTH gntR-type" evidence="4">
    <location>
        <begin position="9"/>
        <end position="76"/>
    </location>
</feature>
<dbReference type="Gene3D" id="1.20.120.530">
    <property type="entry name" value="GntR ligand-binding domain-like"/>
    <property type="match status" value="1"/>
</dbReference>
<proteinExistence type="predicted"/>
<evidence type="ECO:0000313" key="5">
    <source>
        <dbReference type="EMBL" id="MFF5291469.1"/>
    </source>
</evidence>
<dbReference type="Pfam" id="PF00392">
    <property type="entry name" value="GntR"/>
    <property type="match status" value="1"/>
</dbReference>
<dbReference type="RefSeq" id="WP_020516483.1">
    <property type="nucleotide sequence ID" value="NZ_JBIAZU010000003.1"/>
</dbReference>
<organism evidence="5 6">
    <name type="scientific">Paractinoplanes globisporus</name>
    <dbReference type="NCBI Taxonomy" id="113565"/>
    <lineage>
        <taxon>Bacteria</taxon>
        <taxon>Bacillati</taxon>
        <taxon>Actinomycetota</taxon>
        <taxon>Actinomycetes</taxon>
        <taxon>Micromonosporales</taxon>
        <taxon>Micromonosporaceae</taxon>
        <taxon>Paractinoplanes</taxon>
    </lineage>
</organism>
<dbReference type="InterPro" id="IPR036390">
    <property type="entry name" value="WH_DNA-bd_sf"/>
</dbReference>
<evidence type="ECO:0000256" key="2">
    <source>
        <dbReference type="ARBA" id="ARBA00023125"/>
    </source>
</evidence>
<dbReference type="Gene3D" id="1.10.10.10">
    <property type="entry name" value="Winged helix-like DNA-binding domain superfamily/Winged helix DNA-binding domain"/>
    <property type="match status" value="1"/>
</dbReference>
<evidence type="ECO:0000256" key="1">
    <source>
        <dbReference type="ARBA" id="ARBA00023015"/>
    </source>
</evidence>
<keyword evidence="6" id="KW-1185">Reference proteome</keyword>
<sequence>MSQTFRKPPTAQEAVLAELRRLIVTGQLRPGEQIVQDALAAELGVSRVPLREALKILEGEGQVRYVAHRGYFVTQLSLPDLLEVYRIREILEAEAVRVGLPQMTTEDVDRLAEAEREVQAAAEAADVAGMTQANRRFHFALIEACGLPRLVRILGLLWDATEVYRSVYFTEPGNRERVDAEHHELVAAVKAGDIERAVDVLDEHRRHAVTALRLMLEAVAPAGTLPDNHELD</sequence>
<dbReference type="InterPro" id="IPR008920">
    <property type="entry name" value="TF_FadR/GntR_C"/>
</dbReference>
<dbReference type="Pfam" id="PF07729">
    <property type="entry name" value="FCD"/>
    <property type="match status" value="1"/>
</dbReference>
<dbReference type="SUPFAM" id="SSF48008">
    <property type="entry name" value="GntR ligand-binding domain-like"/>
    <property type="match status" value="1"/>
</dbReference>
<accession>A0ABW6WDT8</accession>
<keyword evidence="1" id="KW-0805">Transcription regulation</keyword>
<protein>
    <submittedName>
        <fullName evidence="5">GntR family transcriptional regulator</fullName>
    </submittedName>
</protein>
<evidence type="ECO:0000313" key="6">
    <source>
        <dbReference type="Proteomes" id="UP001602245"/>
    </source>
</evidence>
<dbReference type="CDD" id="cd07377">
    <property type="entry name" value="WHTH_GntR"/>
    <property type="match status" value="1"/>
</dbReference>
<dbReference type="SUPFAM" id="SSF46785">
    <property type="entry name" value="Winged helix' DNA-binding domain"/>
    <property type="match status" value="1"/>
</dbReference>
<comment type="caution">
    <text evidence="5">The sequence shown here is derived from an EMBL/GenBank/DDBJ whole genome shotgun (WGS) entry which is preliminary data.</text>
</comment>
<evidence type="ECO:0000259" key="4">
    <source>
        <dbReference type="PROSITE" id="PS50949"/>
    </source>
</evidence>
<dbReference type="PROSITE" id="PS50949">
    <property type="entry name" value="HTH_GNTR"/>
    <property type="match status" value="1"/>
</dbReference>
<evidence type="ECO:0000256" key="3">
    <source>
        <dbReference type="ARBA" id="ARBA00023163"/>
    </source>
</evidence>
<dbReference type="SMART" id="SM00895">
    <property type="entry name" value="FCD"/>
    <property type="match status" value="1"/>
</dbReference>
<reference evidence="5 6" key="1">
    <citation type="submission" date="2024-10" db="EMBL/GenBank/DDBJ databases">
        <title>The Natural Products Discovery Center: Release of the First 8490 Sequenced Strains for Exploring Actinobacteria Biosynthetic Diversity.</title>
        <authorList>
            <person name="Kalkreuter E."/>
            <person name="Kautsar S.A."/>
            <person name="Yang D."/>
            <person name="Bader C.D."/>
            <person name="Teijaro C.N."/>
            <person name="Fluegel L."/>
            <person name="Davis C.M."/>
            <person name="Simpson J.R."/>
            <person name="Lauterbach L."/>
            <person name="Steele A.D."/>
            <person name="Gui C."/>
            <person name="Meng S."/>
            <person name="Li G."/>
            <person name="Viehrig K."/>
            <person name="Ye F."/>
            <person name="Su P."/>
            <person name="Kiefer A.F."/>
            <person name="Nichols A."/>
            <person name="Cepeda A.J."/>
            <person name="Yan W."/>
            <person name="Fan B."/>
            <person name="Jiang Y."/>
            <person name="Adhikari A."/>
            <person name="Zheng C.-J."/>
            <person name="Schuster L."/>
            <person name="Cowan T.M."/>
            <person name="Smanski M.J."/>
            <person name="Chevrette M.G."/>
            <person name="De Carvalho L.P.S."/>
            <person name="Shen B."/>
        </authorList>
    </citation>
    <scope>NUCLEOTIDE SEQUENCE [LARGE SCALE GENOMIC DNA]</scope>
    <source>
        <strain evidence="5 6">NPDC000087</strain>
    </source>
</reference>
<keyword evidence="3" id="KW-0804">Transcription</keyword>
<gene>
    <name evidence="5" type="ORF">ACFY35_18665</name>
</gene>
<dbReference type="InterPro" id="IPR011711">
    <property type="entry name" value="GntR_C"/>
</dbReference>
<dbReference type="Proteomes" id="UP001602245">
    <property type="component" value="Unassembled WGS sequence"/>
</dbReference>
<dbReference type="PANTHER" id="PTHR43537">
    <property type="entry name" value="TRANSCRIPTIONAL REGULATOR, GNTR FAMILY"/>
    <property type="match status" value="1"/>
</dbReference>
<dbReference type="PANTHER" id="PTHR43537:SF24">
    <property type="entry name" value="GLUCONATE OPERON TRANSCRIPTIONAL REPRESSOR"/>
    <property type="match status" value="1"/>
</dbReference>
<dbReference type="InterPro" id="IPR036388">
    <property type="entry name" value="WH-like_DNA-bd_sf"/>
</dbReference>
<keyword evidence="2" id="KW-0238">DNA-binding</keyword>
<name>A0ABW6WDT8_9ACTN</name>